<comment type="caution">
    <text evidence="7">The sequence shown here is derived from an EMBL/GenBank/DDBJ whole genome shotgun (WGS) entry which is preliminary data.</text>
</comment>
<evidence type="ECO:0000313" key="7">
    <source>
        <dbReference type="EMBL" id="MBB4958915.1"/>
    </source>
</evidence>
<keyword evidence="2 4" id="KW-0238">DNA-binding</keyword>
<dbReference type="Gene3D" id="1.10.443.10">
    <property type="entry name" value="Intergrase catalytic core"/>
    <property type="match status" value="1"/>
</dbReference>
<dbReference type="AlphaFoldDB" id="A0A7W7SQ71"/>
<dbReference type="Pfam" id="PF14659">
    <property type="entry name" value="Phage_int_SAM_3"/>
    <property type="match status" value="1"/>
</dbReference>
<evidence type="ECO:0000259" key="5">
    <source>
        <dbReference type="PROSITE" id="PS51898"/>
    </source>
</evidence>
<dbReference type="GO" id="GO:0003677">
    <property type="term" value="F:DNA binding"/>
    <property type="evidence" value="ECO:0007669"/>
    <property type="project" value="UniProtKB-UniRule"/>
</dbReference>
<name>A0A7W7SQ71_9ACTN</name>
<feature type="domain" description="Tyr recombinase" evidence="5">
    <location>
        <begin position="166"/>
        <end position="353"/>
    </location>
</feature>
<evidence type="ECO:0000256" key="4">
    <source>
        <dbReference type="PROSITE-ProRule" id="PRU01248"/>
    </source>
</evidence>
<evidence type="ECO:0000256" key="3">
    <source>
        <dbReference type="ARBA" id="ARBA00023172"/>
    </source>
</evidence>
<dbReference type="Gene3D" id="1.10.150.130">
    <property type="match status" value="1"/>
</dbReference>
<evidence type="ECO:0000313" key="8">
    <source>
        <dbReference type="Proteomes" id="UP000578819"/>
    </source>
</evidence>
<proteinExistence type="predicted"/>
<evidence type="ECO:0000256" key="2">
    <source>
        <dbReference type="ARBA" id="ARBA00023125"/>
    </source>
</evidence>
<reference evidence="7 8" key="1">
    <citation type="submission" date="2020-08" db="EMBL/GenBank/DDBJ databases">
        <title>Sequencing the genomes of 1000 actinobacteria strains.</title>
        <authorList>
            <person name="Klenk H.-P."/>
        </authorList>
    </citation>
    <scope>NUCLEOTIDE SEQUENCE [LARGE SCALE GENOMIC DNA]</scope>
    <source>
        <strain evidence="7 8">DSM 45886</strain>
    </source>
</reference>
<dbReference type="GO" id="GO:0015074">
    <property type="term" value="P:DNA integration"/>
    <property type="evidence" value="ECO:0007669"/>
    <property type="project" value="UniProtKB-KW"/>
</dbReference>
<evidence type="ECO:0000256" key="1">
    <source>
        <dbReference type="ARBA" id="ARBA00022908"/>
    </source>
</evidence>
<keyword evidence="1" id="KW-0229">DNA integration</keyword>
<dbReference type="InterPro" id="IPR013762">
    <property type="entry name" value="Integrase-like_cat_sf"/>
</dbReference>
<keyword evidence="8" id="KW-1185">Reference proteome</keyword>
<dbReference type="InterPro" id="IPR011010">
    <property type="entry name" value="DNA_brk_join_enz"/>
</dbReference>
<dbReference type="Proteomes" id="UP000578819">
    <property type="component" value="Unassembled WGS sequence"/>
</dbReference>
<dbReference type="PROSITE" id="PS51900">
    <property type="entry name" value="CB"/>
    <property type="match status" value="1"/>
</dbReference>
<evidence type="ECO:0000259" key="6">
    <source>
        <dbReference type="PROSITE" id="PS51900"/>
    </source>
</evidence>
<dbReference type="GO" id="GO:0006310">
    <property type="term" value="P:DNA recombination"/>
    <property type="evidence" value="ECO:0007669"/>
    <property type="project" value="UniProtKB-KW"/>
</dbReference>
<dbReference type="InterPro" id="IPR002104">
    <property type="entry name" value="Integrase_catalytic"/>
</dbReference>
<accession>A0A7W7SQ71</accession>
<dbReference type="PANTHER" id="PTHR30349:SF91">
    <property type="entry name" value="INTA PROTEIN"/>
    <property type="match status" value="1"/>
</dbReference>
<dbReference type="PANTHER" id="PTHR30349">
    <property type="entry name" value="PHAGE INTEGRASE-RELATED"/>
    <property type="match status" value="1"/>
</dbReference>
<dbReference type="SUPFAM" id="SSF56349">
    <property type="entry name" value="DNA breaking-rejoining enzymes"/>
    <property type="match status" value="1"/>
</dbReference>
<dbReference type="CDD" id="cd01189">
    <property type="entry name" value="INT_ICEBs1_C_like"/>
    <property type="match status" value="1"/>
</dbReference>
<dbReference type="InterPro" id="IPR010998">
    <property type="entry name" value="Integrase_recombinase_N"/>
</dbReference>
<sequence>MWVERHGPGWRIREQLGDRKLTIESGYPTKTAAKAAMTRMRADRMRGEYIDPRAGRIPLSAWIDAWWPSYASTLKPTTQRTEDSRVRNHIRPLLGDLSLDEVDALAVQQFVSRLAAGKWPGGRKLSPKTIRNSHAILHKLLDAAVAQRYLRVNPAGSTGLPRVRRQEMRFLTTPEIGRLLAATPEHWKPLVTLLVATGLRYGEATALRVGRVDVLAGRLEVLEAMHDGIGGVPIFTDPKSERSRRTVTFPPAVGHALAPLLVGKDRDDMVFTDLDGVRPVTRNFRQRVWPRILDEAGLGRVRLHDLRHTHVAHLISAGRPLTAISRRMGHASIAVTSDVYGHLLTEVDEGIMAAVAGMLPAPPDGGIVGEMTPEQTGEGRTTPAQITR</sequence>
<dbReference type="RefSeq" id="WP_184534932.1">
    <property type="nucleotide sequence ID" value="NZ_JACHJW010000001.1"/>
</dbReference>
<gene>
    <name evidence="7" type="ORF">FHR38_002648</name>
</gene>
<dbReference type="InterPro" id="IPR044068">
    <property type="entry name" value="CB"/>
</dbReference>
<dbReference type="InterPro" id="IPR004107">
    <property type="entry name" value="Integrase_SAM-like_N"/>
</dbReference>
<keyword evidence="3" id="KW-0233">DNA recombination</keyword>
<protein>
    <submittedName>
        <fullName evidence="7">Integrase</fullName>
    </submittedName>
</protein>
<dbReference type="InterPro" id="IPR050090">
    <property type="entry name" value="Tyrosine_recombinase_XerCD"/>
</dbReference>
<feature type="domain" description="Core-binding (CB)" evidence="6">
    <location>
        <begin position="57"/>
        <end position="145"/>
    </location>
</feature>
<dbReference type="Pfam" id="PF00589">
    <property type="entry name" value="Phage_integrase"/>
    <property type="match status" value="1"/>
</dbReference>
<dbReference type="PROSITE" id="PS51898">
    <property type="entry name" value="TYR_RECOMBINASE"/>
    <property type="match status" value="1"/>
</dbReference>
<dbReference type="EMBL" id="JACHJW010000001">
    <property type="protein sequence ID" value="MBB4958915.1"/>
    <property type="molecule type" value="Genomic_DNA"/>
</dbReference>
<organism evidence="7 8">
    <name type="scientific">Micromonospora polyrhachis</name>
    <dbReference type="NCBI Taxonomy" id="1282883"/>
    <lineage>
        <taxon>Bacteria</taxon>
        <taxon>Bacillati</taxon>
        <taxon>Actinomycetota</taxon>
        <taxon>Actinomycetes</taxon>
        <taxon>Micromonosporales</taxon>
        <taxon>Micromonosporaceae</taxon>
        <taxon>Micromonospora</taxon>
    </lineage>
</organism>